<dbReference type="Gene3D" id="2.60.40.10">
    <property type="entry name" value="Immunoglobulins"/>
    <property type="match status" value="5"/>
</dbReference>
<keyword evidence="37" id="KW-1185">Reference proteome</keyword>
<dbReference type="Gene3D" id="3.30.200.20">
    <property type="entry name" value="Phosphorylase Kinase, domain 1"/>
    <property type="match status" value="1"/>
</dbReference>
<evidence type="ECO:0000256" key="6">
    <source>
        <dbReference type="ARBA" id="ARBA00022679"/>
    </source>
</evidence>
<dbReference type="InterPro" id="IPR007110">
    <property type="entry name" value="Ig-like_dom"/>
</dbReference>
<dbReference type="GO" id="GO:0004714">
    <property type="term" value="F:transmembrane receptor protein tyrosine kinase activity"/>
    <property type="evidence" value="ECO:0007669"/>
    <property type="project" value="UniProtKB-EC"/>
</dbReference>
<evidence type="ECO:0000256" key="28">
    <source>
        <dbReference type="PIRSR" id="PIRSR000615-2"/>
    </source>
</evidence>
<dbReference type="PRINTS" id="PR00109">
    <property type="entry name" value="TYRKINASE"/>
</dbReference>
<keyword evidence="12" id="KW-0418">Kinase</keyword>
<dbReference type="InterPro" id="IPR003599">
    <property type="entry name" value="Ig_sub"/>
</dbReference>
<evidence type="ECO:0000256" key="24">
    <source>
        <dbReference type="ARBA" id="ARBA00032530"/>
    </source>
</evidence>
<keyword evidence="11 28" id="KW-0547">Nucleotide-binding</keyword>
<dbReference type="InterPro" id="IPR013151">
    <property type="entry name" value="Immunoglobulin_dom"/>
</dbReference>
<dbReference type="GO" id="GO:0019838">
    <property type="term" value="F:growth factor binding"/>
    <property type="evidence" value="ECO:0007669"/>
    <property type="project" value="TreeGrafter"/>
</dbReference>
<keyword evidence="14 29" id="KW-0460">Magnesium</keyword>
<reference evidence="36" key="3">
    <citation type="submission" date="2022-01" db="EMBL/GenBank/DDBJ databases">
        <authorList>
            <person name="Rubenstein D.R."/>
        </authorList>
    </citation>
    <scope>NUCLEOTIDE SEQUENCE</scope>
    <source>
        <strain evidence="36">SS15</strain>
        <tissue evidence="36">Liver</tissue>
    </source>
</reference>
<dbReference type="PROSITE" id="PS00107">
    <property type="entry name" value="PROTEIN_KINASE_ATP"/>
    <property type="match status" value="1"/>
</dbReference>
<evidence type="ECO:0000256" key="10">
    <source>
        <dbReference type="ARBA" id="ARBA00022737"/>
    </source>
</evidence>
<dbReference type="InterPro" id="IPR001245">
    <property type="entry name" value="Ser-Thr/Tyr_kinase_cat_dom"/>
</dbReference>
<evidence type="ECO:0000256" key="12">
    <source>
        <dbReference type="ARBA" id="ARBA00022777"/>
    </source>
</evidence>
<dbReference type="Gene3D" id="1.10.510.10">
    <property type="entry name" value="Transferase(Phosphotransferase) domain 1"/>
    <property type="match status" value="1"/>
</dbReference>
<sequence>MHEKPRLNDDAYEGYGQLQGEKAEAQKSLPCPFSVSQPLGRQGGALSHVESLRVVNKGEELRLTCNEEGPVTWNFQNSDPSAKARSSNEKEWYTKNATVNNIEGIIFASYPSPSRHPLSISTPKIIGHFLAFQGHDITGFDFGCRNPNVLFLVDSLIYGKEDSDILLVCPLTDPNVTNFTLKKCDGKRLPKNMTFIPNPQKGIVIKNVQRSFKGCYQCLAKHDGVEKISEKIFLNLWTLGMKPRLAAAEAAAERGRARLGPAGWCAHPSLLPASCQGGELRPGHGSTLPCAGEGGLPCVHKTLPVITLSKSYELLKEGEEFEVTCIITDVDSSVQASWISHKSGIVTSKSRNLRDYGYERKLTLNIRSVGVNDSGEFTCQAENPFGKTNATVTLKALAKGFVRLFATMNTTIDINAGQNGNLTVEYEAYPKPKEEVWMYMNETLQNSSDHDVKFKTVGNNSYISELHLTRLKGTEGGIYTFLVSNSDASSSVTFNVYVKTKPEILTLDILSNGVLQCVAAGFPAPTIYWYFCPGTEQRCFDSPTISPMDVKIGYTNSSAPSFERILVESTINASMFRSTGTVCCEASSNGDRSSAFFNFAIKEQIRTHTLFTPLLTAFGVAAGLMCIIVMILVYVYLQKPKYEVQWKVVEEINGNNYVYIDPTQLPYDHKWEFPRNRLSFGKTLGAGAFGKVVEATAYGLFKSDAAMTVAVKMLKTSAHLTEREALMSELKVLSYLGNHINIEDQLCEEESKNITLYIISKTLLKECEALLRKRDSFICPKHEEHADAAVYENLLHQSEPAADVANEYMDMKPGVSYAVPPKADKKRPVKSGSYTDQDVTLSMPEDDELALDVEDLLSFSYQVAKGMSFLASKNCIHRDLAARNILLTHGRITKICDFGLARDIRNDSNYVVKGNARLPVKWMAPESIFNCVYTFESDVWSYGILLWELFSLGSSPYPGIPVDSKFYKMIKEGYRMFSPECAPPEMYDIMKSCWDADPLQRPTFKQIVQMIEQQLSDNAPRVYANFSTPPSSQGNAPDHSVRINSVGSSASSTQPLLVFTLLLEKKILKRLCRREEIMETLRVYMEQSEQAPETVWHRHYRQTYSSFGRHSTGLMAPSSTVWRSCSQDREREQFGLISQDVAFLLQSFPCPQWTGQSQHKEETMPPGWDRRRGAVWLDVRDSKEGAGRTEGYGHSSRHIT</sequence>
<evidence type="ECO:0000313" key="36">
    <source>
        <dbReference type="EMBL" id="KAI1238306.1"/>
    </source>
</evidence>
<dbReference type="InterPro" id="IPR036179">
    <property type="entry name" value="Ig-like_dom_sf"/>
</dbReference>
<evidence type="ECO:0000256" key="5">
    <source>
        <dbReference type="ARBA" id="ARBA00022553"/>
    </source>
</evidence>
<dbReference type="InterPro" id="IPR008266">
    <property type="entry name" value="Tyr_kinase_AS"/>
</dbReference>
<dbReference type="GO" id="GO:0038109">
    <property type="term" value="P:Kit signaling pathway"/>
    <property type="evidence" value="ECO:0007669"/>
    <property type="project" value="InterPro"/>
</dbReference>
<evidence type="ECO:0000256" key="9">
    <source>
        <dbReference type="ARBA" id="ARBA00022729"/>
    </source>
</evidence>
<evidence type="ECO:0000256" key="19">
    <source>
        <dbReference type="ARBA" id="ARBA00023157"/>
    </source>
</evidence>
<dbReference type="PIRSF" id="PIRSF500951">
    <property type="entry name" value="SCGF_recepter"/>
    <property type="match status" value="1"/>
</dbReference>
<dbReference type="FunFam" id="2.60.40.10:FF:000429">
    <property type="entry name" value="Mast/stem cell growth factor receptor"/>
    <property type="match status" value="1"/>
</dbReference>
<dbReference type="GO" id="GO:0043235">
    <property type="term" value="C:receptor complex"/>
    <property type="evidence" value="ECO:0007669"/>
    <property type="project" value="TreeGrafter"/>
</dbReference>
<keyword evidence="21" id="KW-0325">Glycoprotein</keyword>
<dbReference type="EMBL" id="JADDUC020000006">
    <property type="protein sequence ID" value="KAI1238306.1"/>
    <property type="molecule type" value="Genomic_DNA"/>
</dbReference>
<feature type="active site" description="Proton acceptor" evidence="27">
    <location>
        <position position="879"/>
    </location>
</feature>
<dbReference type="CDD" id="cd00096">
    <property type="entry name" value="Ig"/>
    <property type="match status" value="1"/>
</dbReference>
<evidence type="ECO:0000256" key="13">
    <source>
        <dbReference type="ARBA" id="ARBA00022840"/>
    </source>
</evidence>
<dbReference type="PROSITE" id="PS50011">
    <property type="entry name" value="PROTEIN_KINASE_DOM"/>
    <property type="match status" value="1"/>
</dbReference>
<dbReference type="GO" id="GO:0005524">
    <property type="term" value="F:ATP binding"/>
    <property type="evidence" value="ECO:0007669"/>
    <property type="project" value="UniProtKB-UniRule"/>
</dbReference>
<evidence type="ECO:0000256" key="26">
    <source>
        <dbReference type="ARBA" id="ARBA00078250"/>
    </source>
</evidence>
<dbReference type="FunFam" id="1.10.510.10:FF:000177">
    <property type="entry name" value="Mast/stem cell growth factor receptor"/>
    <property type="match status" value="1"/>
</dbReference>
<evidence type="ECO:0000256" key="23">
    <source>
        <dbReference type="ARBA" id="ARBA00032147"/>
    </source>
</evidence>
<feature type="site" description="Important for interaction with phosphotyrosine-binding proteins" evidence="30">
    <location>
        <position position="1023"/>
    </location>
</feature>
<feature type="binding site" evidence="28">
    <location>
        <begin position="685"/>
        <end position="692"/>
    </location>
    <ligand>
        <name>ATP</name>
        <dbReference type="ChEBI" id="CHEBI:30616"/>
    </ligand>
</feature>
<evidence type="ECO:0000256" key="11">
    <source>
        <dbReference type="ARBA" id="ARBA00022741"/>
    </source>
</evidence>
<dbReference type="PROSITE" id="PS00109">
    <property type="entry name" value="PROTEIN_KINASE_TYR"/>
    <property type="match status" value="1"/>
</dbReference>
<dbReference type="EC" id="2.7.10.1" evidence="2"/>
<dbReference type="PROSITE" id="PS50835">
    <property type="entry name" value="IG_LIKE"/>
    <property type="match status" value="1"/>
</dbReference>
<evidence type="ECO:0000256" key="20">
    <source>
        <dbReference type="ARBA" id="ARBA00023170"/>
    </source>
</evidence>
<evidence type="ECO:0000256" key="25">
    <source>
        <dbReference type="ARBA" id="ARBA00051243"/>
    </source>
</evidence>
<dbReference type="Pfam" id="PF00047">
    <property type="entry name" value="ig"/>
    <property type="match status" value="1"/>
</dbReference>
<dbReference type="GO" id="GO:0005886">
    <property type="term" value="C:plasma membrane"/>
    <property type="evidence" value="ECO:0007669"/>
    <property type="project" value="UniProtKB-SubCell"/>
</dbReference>
<evidence type="ECO:0000256" key="17">
    <source>
        <dbReference type="ARBA" id="ARBA00023136"/>
    </source>
</evidence>
<evidence type="ECO:0000256" key="14">
    <source>
        <dbReference type="ARBA" id="ARBA00022842"/>
    </source>
</evidence>
<dbReference type="OrthoDB" id="6077854at2759"/>
<dbReference type="InterPro" id="IPR011009">
    <property type="entry name" value="Kinase-like_dom_sf"/>
</dbReference>
<dbReference type="GO" id="GO:0030183">
    <property type="term" value="P:B cell differentiation"/>
    <property type="evidence" value="ECO:0007669"/>
    <property type="project" value="TreeGrafter"/>
</dbReference>
<feature type="binding site" evidence="28 31">
    <location>
        <position position="712"/>
    </location>
    <ligand>
        <name>ATP</name>
        <dbReference type="ChEBI" id="CHEBI:30616"/>
    </ligand>
</feature>
<dbReference type="SUPFAM" id="SSF56112">
    <property type="entry name" value="Protein kinase-like (PK-like)"/>
    <property type="match status" value="1"/>
</dbReference>
<dbReference type="GO" id="GO:0046872">
    <property type="term" value="F:metal ion binding"/>
    <property type="evidence" value="ECO:0007669"/>
    <property type="project" value="UniProtKB-KW"/>
</dbReference>
<dbReference type="GO" id="GO:0046427">
    <property type="term" value="P:positive regulation of receptor signaling pathway via JAK-STAT"/>
    <property type="evidence" value="ECO:0007669"/>
    <property type="project" value="TreeGrafter"/>
</dbReference>
<keyword evidence="7 32" id="KW-0812">Transmembrane</keyword>
<dbReference type="SMART" id="SM00408">
    <property type="entry name" value="IGc2"/>
    <property type="match status" value="2"/>
</dbReference>
<keyword evidence="4" id="KW-1003">Cell membrane</keyword>
<dbReference type="PIRSF" id="PIRSF000615">
    <property type="entry name" value="TyrPK_CSF1-R"/>
    <property type="match status" value="1"/>
</dbReference>
<evidence type="ECO:0000256" key="16">
    <source>
        <dbReference type="ARBA" id="ARBA00022989"/>
    </source>
</evidence>
<dbReference type="InterPro" id="IPR000719">
    <property type="entry name" value="Prot_kinase_dom"/>
</dbReference>
<evidence type="ECO:0000256" key="29">
    <source>
        <dbReference type="PIRSR" id="PIRSR000615-3"/>
    </source>
</evidence>
<keyword evidence="19" id="KW-1015">Disulfide bond</keyword>
<dbReference type="FunFam" id="2.60.40.10:FF:001913">
    <property type="entry name" value="Mast/stem cell growth factor receptor Kit"/>
    <property type="match status" value="1"/>
</dbReference>
<dbReference type="InterPro" id="IPR017441">
    <property type="entry name" value="Protein_kinase_ATP_BS"/>
</dbReference>
<keyword evidence="8 29" id="KW-0479">Metal-binding</keyword>
<dbReference type="FunFam" id="2.60.40.10:FF:000469">
    <property type="entry name" value="Mast/stem cell growth factor receptor"/>
    <property type="match status" value="1"/>
</dbReference>
<dbReference type="InterPro" id="IPR027263">
    <property type="entry name" value="SCGF_receptor"/>
</dbReference>
<dbReference type="GO" id="GO:0038093">
    <property type="term" value="P:Fc receptor signaling pathway"/>
    <property type="evidence" value="ECO:0007669"/>
    <property type="project" value="InterPro"/>
</dbReference>
<evidence type="ECO:0000256" key="21">
    <source>
        <dbReference type="ARBA" id="ARBA00023180"/>
    </source>
</evidence>
<gene>
    <name evidence="35" type="ORF">IHE44_000300</name>
    <name evidence="36" type="ORF">IHE44_0013027</name>
</gene>
<dbReference type="GO" id="GO:0019955">
    <property type="term" value="F:cytokine binding"/>
    <property type="evidence" value="ECO:0007669"/>
    <property type="project" value="InterPro"/>
</dbReference>
<evidence type="ECO:0000256" key="4">
    <source>
        <dbReference type="ARBA" id="ARBA00022475"/>
    </source>
</evidence>
<feature type="binding site" evidence="28">
    <location>
        <position position="883"/>
    </location>
    <ligand>
        <name>ATP</name>
        <dbReference type="ChEBI" id="CHEBI:30616"/>
    </ligand>
</feature>
<keyword evidence="16 32" id="KW-1133">Transmembrane helix</keyword>
<keyword evidence="17 32" id="KW-0472">Membrane</keyword>
<dbReference type="FunFam" id="2.60.40.10:FF:000422">
    <property type="entry name" value="Mast/stem cell growth factor receptor"/>
    <property type="match status" value="1"/>
</dbReference>
<keyword evidence="18" id="KW-0829">Tyrosine-protein kinase</keyword>
<proteinExistence type="predicted"/>
<dbReference type="SMART" id="SM00409">
    <property type="entry name" value="IG"/>
    <property type="match status" value="4"/>
</dbReference>
<dbReference type="GO" id="GO:0070662">
    <property type="term" value="P:mast cell proliferation"/>
    <property type="evidence" value="ECO:0007669"/>
    <property type="project" value="UniProtKB-ARBA"/>
</dbReference>
<dbReference type="GO" id="GO:0002720">
    <property type="term" value="P:positive regulation of cytokine production involved in immune response"/>
    <property type="evidence" value="ECO:0007669"/>
    <property type="project" value="UniProtKB-ARBA"/>
</dbReference>
<keyword evidence="6" id="KW-0808">Transferase</keyword>
<dbReference type="InterPro" id="IPR050122">
    <property type="entry name" value="RTK"/>
</dbReference>
<keyword evidence="9" id="KW-0732">Signal</keyword>
<feature type="domain" description="Ig-like" evidence="34">
    <location>
        <begin position="304"/>
        <end position="393"/>
    </location>
</feature>
<evidence type="ECO:0000256" key="32">
    <source>
        <dbReference type="SAM" id="Phobius"/>
    </source>
</evidence>
<dbReference type="PANTHER" id="PTHR24416:SF46">
    <property type="entry name" value="MAST_STEM CELL GROWTH FACTOR RECEPTOR KIT"/>
    <property type="match status" value="1"/>
</dbReference>
<feature type="binding site" evidence="29">
    <location>
        <position position="884"/>
    </location>
    <ligand>
        <name>Mg(2+)</name>
        <dbReference type="ChEBI" id="CHEBI:18420"/>
    </ligand>
</feature>
<dbReference type="SUPFAM" id="SSF48726">
    <property type="entry name" value="Immunoglobulin"/>
    <property type="match status" value="3"/>
</dbReference>
<comment type="caution">
    <text evidence="35">The sequence shown here is derived from an EMBL/GenBank/DDBJ whole genome shotgun (WGS) entry which is preliminary data.</text>
</comment>
<dbReference type="GO" id="GO:0016477">
    <property type="term" value="P:cell migration"/>
    <property type="evidence" value="ECO:0007669"/>
    <property type="project" value="UniProtKB-ARBA"/>
</dbReference>
<evidence type="ECO:0000256" key="2">
    <source>
        <dbReference type="ARBA" id="ARBA00011902"/>
    </source>
</evidence>
<evidence type="ECO:0000256" key="27">
    <source>
        <dbReference type="PIRSR" id="PIRSR000615-1"/>
    </source>
</evidence>
<feature type="domain" description="Protein kinase" evidence="33">
    <location>
        <begin position="678"/>
        <end position="1015"/>
    </location>
</feature>
<keyword evidence="15" id="KW-0832">Ubl conjugation</keyword>
<name>A0A835U0Z4_9PASS</name>
<dbReference type="SMART" id="SM00219">
    <property type="entry name" value="TyrKc"/>
    <property type="match status" value="1"/>
</dbReference>
<evidence type="ECO:0000256" key="1">
    <source>
        <dbReference type="ARBA" id="ARBA00004251"/>
    </source>
</evidence>
<feature type="transmembrane region" description="Helical" evidence="32">
    <location>
        <begin position="614"/>
        <end position="637"/>
    </location>
</feature>
<dbReference type="Pfam" id="PF07714">
    <property type="entry name" value="PK_Tyr_Ser-Thr"/>
    <property type="match status" value="1"/>
</dbReference>
<protein>
    <recommendedName>
        <fullName evidence="3">Mast/stem cell growth factor receptor Kit</fullName>
        <ecNumber evidence="2">2.7.10.1</ecNumber>
    </recommendedName>
    <alternativeName>
        <fullName evidence="24">Proto-oncogene c-Kit</fullName>
    </alternativeName>
    <alternativeName>
        <fullName evidence="23 26">Tyrosine-protein kinase Kit</fullName>
    </alternativeName>
</protein>
<dbReference type="GO" id="GO:0002244">
    <property type="term" value="P:hematopoietic progenitor cell differentiation"/>
    <property type="evidence" value="ECO:0007669"/>
    <property type="project" value="TreeGrafter"/>
</dbReference>
<dbReference type="AlphaFoldDB" id="A0A835U0Z4"/>
<evidence type="ECO:0000259" key="34">
    <source>
        <dbReference type="PROSITE" id="PS50835"/>
    </source>
</evidence>
<dbReference type="InterPro" id="IPR003598">
    <property type="entry name" value="Ig_sub2"/>
</dbReference>
<dbReference type="InterPro" id="IPR013783">
    <property type="entry name" value="Ig-like_fold"/>
</dbReference>
<dbReference type="GO" id="GO:0006935">
    <property type="term" value="P:chemotaxis"/>
    <property type="evidence" value="ECO:0007669"/>
    <property type="project" value="UniProtKB-ARBA"/>
</dbReference>
<evidence type="ECO:0000256" key="8">
    <source>
        <dbReference type="ARBA" id="ARBA00022723"/>
    </source>
</evidence>
<dbReference type="GO" id="GO:0030335">
    <property type="term" value="P:positive regulation of cell migration"/>
    <property type="evidence" value="ECO:0007669"/>
    <property type="project" value="TreeGrafter"/>
</dbReference>
<evidence type="ECO:0000256" key="15">
    <source>
        <dbReference type="ARBA" id="ARBA00022843"/>
    </source>
</evidence>
<accession>A0A835U0Z4</accession>
<keyword evidence="5" id="KW-0597">Phosphoprotein</keyword>
<feature type="binding site" evidence="29">
    <location>
        <position position="657"/>
    </location>
    <ligand>
        <name>Mg(2+)</name>
        <dbReference type="ChEBI" id="CHEBI:18420"/>
    </ligand>
</feature>
<dbReference type="PANTHER" id="PTHR24416">
    <property type="entry name" value="TYROSINE-PROTEIN KINASE RECEPTOR"/>
    <property type="match status" value="1"/>
</dbReference>
<dbReference type="Proteomes" id="UP000618051">
    <property type="component" value="Unassembled WGS sequence"/>
</dbReference>
<dbReference type="CDD" id="cd05860">
    <property type="entry name" value="IgI_4_SCFR"/>
    <property type="match status" value="1"/>
</dbReference>
<evidence type="ECO:0000256" key="30">
    <source>
        <dbReference type="PIRSR" id="PIRSR000615-4"/>
    </source>
</evidence>
<keyword evidence="13 28" id="KW-0067">ATP-binding</keyword>
<keyword evidence="22" id="KW-0393">Immunoglobulin domain</keyword>
<dbReference type="InterPro" id="IPR020635">
    <property type="entry name" value="Tyr_kinase_cat_dom"/>
</dbReference>
<evidence type="ECO:0000313" key="37">
    <source>
        <dbReference type="Proteomes" id="UP000618051"/>
    </source>
</evidence>
<dbReference type="GO" id="GO:0008406">
    <property type="term" value="P:gonad development"/>
    <property type="evidence" value="ECO:0007669"/>
    <property type="project" value="UniProtKB-ARBA"/>
</dbReference>
<reference evidence="36 37" key="2">
    <citation type="journal article" date="2021" name="J. Hered.">
        <title>Feather Gene Expression Elucidates the Developmental Basis of Plumage Iridescence in African Starlings.</title>
        <authorList>
            <person name="Rubenstein D.R."/>
            <person name="Corvelo A."/>
            <person name="MacManes M.D."/>
            <person name="Maia R."/>
            <person name="Narzisi G."/>
            <person name="Rousaki A."/>
            <person name="Vandenabeele P."/>
            <person name="Shawkey M.D."/>
            <person name="Solomon J."/>
        </authorList>
    </citation>
    <scope>NUCLEOTIDE SEQUENCE [LARGE SCALE GENOMIC DNA]</scope>
    <source>
        <strain evidence="36">SS15</strain>
    </source>
</reference>
<evidence type="ECO:0000259" key="33">
    <source>
        <dbReference type="PROSITE" id="PS50011"/>
    </source>
</evidence>
<comment type="catalytic activity">
    <reaction evidence="25">
        <text>L-tyrosyl-[protein] + ATP = O-phospho-L-tyrosyl-[protein] + ADP + H(+)</text>
        <dbReference type="Rhea" id="RHEA:10596"/>
        <dbReference type="Rhea" id="RHEA-COMP:10136"/>
        <dbReference type="Rhea" id="RHEA-COMP:20101"/>
        <dbReference type="ChEBI" id="CHEBI:15378"/>
        <dbReference type="ChEBI" id="CHEBI:30616"/>
        <dbReference type="ChEBI" id="CHEBI:46858"/>
        <dbReference type="ChEBI" id="CHEBI:61978"/>
        <dbReference type="ChEBI" id="CHEBI:456216"/>
        <dbReference type="EC" id="2.7.10.1"/>
    </reaction>
</comment>
<dbReference type="EMBL" id="JADDUC010000002">
    <property type="protein sequence ID" value="KAG0136278.1"/>
    <property type="molecule type" value="Genomic_DNA"/>
</dbReference>
<reference evidence="35" key="1">
    <citation type="submission" date="2020-10" db="EMBL/GenBank/DDBJ databases">
        <title>Feather gene expression reveals the developmental basis of iridescence in African starlings.</title>
        <authorList>
            <person name="Rubenstein D.R."/>
        </authorList>
    </citation>
    <scope>NUCLEOTIDE SEQUENCE</scope>
    <source>
        <strain evidence="35">SS15</strain>
        <tissue evidence="35">Liver</tissue>
    </source>
</reference>
<evidence type="ECO:0000256" key="3">
    <source>
        <dbReference type="ARBA" id="ARBA00014417"/>
    </source>
</evidence>
<organism evidence="35">
    <name type="scientific">Lamprotornis superbus</name>
    <dbReference type="NCBI Taxonomy" id="245042"/>
    <lineage>
        <taxon>Eukaryota</taxon>
        <taxon>Metazoa</taxon>
        <taxon>Chordata</taxon>
        <taxon>Craniata</taxon>
        <taxon>Vertebrata</taxon>
        <taxon>Euteleostomi</taxon>
        <taxon>Archelosauria</taxon>
        <taxon>Archosauria</taxon>
        <taxon>Dinosauria</taxon>
        <taxon>Saurischia</taxon>
        <taxon>Theropoda</taxon>
        <taxon>Coelurosauria</taxon>
        <taxon>Aves</taxon>
        <taxon>Neognathae</taxon>
        <taxon>Neoaves</taxon>
        <taxon>Telluraves</taxon>
        <taxon>Australaves</taxon>
        <taxon>Passeriformes</taxon>
        <taxon>Sturnidae</taxon>
        <taxon>Lamprotornis</taxon>
    </lineage>
</organism>
<keyword evidence="20" id="KW-0675">Receptor</keyword>
<evidence type="ECO:0000256" key="18">
    <source>
        <dbReference type="ARBA" id="ARBA00023137"/>
    </source>
</evidence>
<feature type="binding site" evidence="29">
    <location>
        <position position="897"/>
    </location>
    <ligand>
        <name>Mg(2+)</name>
        <dbReference type="ChEBI" id="CHEBI:18420"/>
    </ligand>
</feature>
<evidence type="ECO:0000313" key="35">
    <source>
        <dbReference type="EMBL" id="KAG0136278.1"/>
    </source>
</evidence>
<evidence type="ECO:0000256" key="22">
    <source>
        <dbReference type="ARBA" id="ARBA00023319"/>
    </source>
</evidence>
<keyword evidence="10" id="KW-0677">Repeat</keyword>
<evidence type="ECO:0000256" key="31">
    <source>
        <dbReference type="PROSITE-ProRule" id="PRU10141"/>
    </source>
</evidence>
<evidence type="ECO:0000256" key="7">
    <source>
        <dbReference type="ARBA" id="ARBA00022692"/>
    </source>
</evidence>
<comment type="subcellular location">
    <subcellularLocation>
        <location evidence="1">Cell membrane</location>
        <topology evidence="1">Single-pass type I membrane protein</topology>
    </subcellularLocation>
</comment>